<protein>
    <submittedName>
        <fullName evidence="11">Type I polyketide synthase</fullName>
    </submittedName>
</protein>
<evidence type="ECO:0000313" key="12">
    <source>
        <dbReference type="Proteomes" id="UP001610818"/>
    </source>
</evidence>
<dbReference type="Pfam" id="PF16197">
    <property type="entry name" value="KAsynt_C_assoc"/>
    <property type="match status" value="3"/>
</dbReference>
<evidence type="ECO:0000313" key="11">
    <source>
        <dbReference type="EMBL" id="MFH8544733.1"/>
    </source>
</evidence>
<keyword evidence="6" id="KW-0511">Multifunctional enzyme</keyword>
<dbReference type="Pfam" id="PF02801">
    <property type="entry name" value="Ketoacyl-synt_C"/>
    <property type="match status" value="3"/>
</dbReference>
<dbReference type="InterPro" id="IPR014031">
    <property type="entry name" value="Ketoacyl_synth_C"/>
</dbReference>
<dbReference type="Gene3D" id="3.40.47.10">
    <property type="match status" value="3"/>
</dbReference>
<evidence type="ECO:0000256" key="5">
    <source>
        <dbReference type="ARBA" id="ARBA00023194"/>
    </source>
</evidence>
<dbReference type="InterPro" id="IPR006162">
    <property type="entry name" value="Ppantetheine_attach_site"/>
</dbReference>
<evidence type="ECO:0000259" key="10">
    <source>
        <dbReference type="PROSITE" id="PS52004"/>
    </source>
</evidence>
<name>A0ABW7QID7_9ACTN</name>
<dbReference type="InterPro" id="IPR009081">
    <property type="entry name" value="PP-bd_ACP"/>
</dbReference>
<dbReference type="CDD" id="cd08952">
    <property type="entry name" value="KR_1_SDR_x"/>
    <property type="match status" value="3"/>
</dbReference>
<keyword evidence="2" id="KW-0596">Phosphopantetheine</keyword>
<dbReference type="Gene3D" id="1.10.1200.10">
    <property type="entry name" value="ACP-like"/>
    <property type="match status" value="3"/>
</dbReference>
<dbReference type="InterPro" id="IPR032821">
    <property type="entry name" value="PKS_assoc"/>
</dbReference>
<feature type="domain" description="Carrier" evidence="9">
    <location>
        <begin position="4468"/>
        <end position="4543"/>
    </location>
</feature>
<evidence type="ECO:0000259" key="9">
    <source>
        <dbReference type="PROSITE" id="PS50075"/>
    </source>
</evidence>
<dbReference type="SMART" id="SM00825">
    <property type="entry name" value="PKS_KS"/>
    <property type="match status" value="3"/>
</dbReference>
<dbReference type="Pfam" id="PF00109">
    <property type="entry name" value="ketoacyl-synt"/>
    <property type="match status" value="3"/>
</dbReference>
<dbReference type="SMART" id="SM00823">
    <property type="entry name" value="PKS_PP"/>
    <property type="match status" value="3"/>
</dbReference>
<dbReference type="SUPFAM" id="SSF52151">
    <property type="entry name" value="FabD/lysophospholipase-like"/>
    <property type="match status" value="3"/>
</dbReference>
<feature type="domain" description="Ketosynthase family 3 (KS3)" evidence="10">
    <location>
        <begin position="32"/>
        <end position="458"/>
    </location>
</feature>
<dbReference type="SMART" id="SM00822">
    <property type="entry name" value="PKS_KR"/>
    <property type="match status" value="3"/>
</dbReference>
<dbReference type="SUPFAM" id="SSF51735">
    <property type="entry name" value="NAD(P)-binding Rossmann-fold domains"/>
    <property type="match status" value="6"/>
</dbReference>
<dbReference type="Pfam" id="PF08990">
    <property type="entry name" value="Docking"/>
    <property type="match status" value="1"/>
</dbReference>
<dbReference type="CDD" id="cd00833">
    <property type="entry name" value="PKS"/>
    <property type="match status" value="3"/>
</dbReference>
<accession>A0ABW7QID7</accession>
<dbReference type="Pfam" id="PF00550">
    <property type="entry name" value="PP-binding"/>
    <property type="match status" value="3"/>
</dbReference>
<keyword evidence="4" id="KW-0808">Transferase</keyword>
<feature type="domain" description="Ketosynthase family 3 (KS3)" evidence="10">
    <location>
        <begin position="3042"/>
        <end position="3460"/>
    </location>
</feature>
<dbReference type="InterPro" id="IPR041618">
    <property type="entry name" value="PKS_DE"/>
</dbReference>
<dbReference type="InterPro" id="IPR013968">
    <property type="entry name" value="PKS_KR"/>
</dbReference>
<dbReference type="PROSITE" id="PS52004">
    <property type="entry name" value="KS3_2"/>
    <property type="match status" value="3"/>
</dbReference>
<dbReference type="Proteomes" id="UP001610818">
    <property type="component" value="Unassembled WGS sequence"/>
</dbReference>
<dbReference type="PANTHER" id="PTHR43775">
    <property type="entry name" value="FATTY ACID SYNTHASE"/>
    <property type="match status" value="1"/>
</dbReference>
<dbReference type="Gene3D" id="3.40.50.720">
    <property type="entry name" value="NAD(P)-binding Rossmann-like Domain"/>
    <property type="match status" value="3"/>
</dbReference>
<dbReference type="InterPro" id="IPR036291">
    <property type="entry name" value="NAD(P)-bd_dom_sf"/>
</dbReference>
<dbReference type="InterPro" id="IPR016035">
    <property type="entry name" value="Acyl_Trfase/lysoPLipase"/>
</dbReference>
<dbReference type="PROSITE" id="PS50075">
    <property type="entry name" value="CARRIER"/>
    <property type="match status" value="3"/>
</dbReference>
<feature type="domain" description="Carrier" evidence="9">
    <location>
        <begin position="1537"/>
        <end position="1612"/>
    </location>
</feature>
<dbReference type="RefSeq" id="WP_397709240.1">
    <property type="nucleotide sequence ID" value="NZ_JBIRGN010000001.1"/>
</dbReference>
<sequence>MNDDKIRRLLKQVTADLHTTRRRMQELESRESEPLAIVGMSCRFPGGVATPEELWRLVADGVDAVSAFPANRGWDVDGLYHPDPGHQGTTYAREGGFYYAADEFDAGFFGISPREARAMDPQQRLLLETAWEAIERGGIDPQSLRGSRTGVFTGTNGQDYTAVVAEAADSTEGYSGTGNTAAVVSGRLSYTLGLEGPAVTIDTACSSSLVALHLAAQALRQGECGLALAGGVSLMSTPTAFVEFSRQRGMAQDGRCKAFAEAADGTGWGEGVGLLLLERLSDARRNGHPVLAVLRGSAVNQDGASNGLTAPNGPSQRRVIRAALSGAGLSTGDVDVVEAHGTGTTLGDPIEAQALLATYGQGRPADRPLWLGTIKSNIGHTQAAAGVAGVIKMVMAMRAGVLPQTLHVDRPTSHVDWNAGAVELLTEAREWPQTDRPRRAGVSSFGVSGTNAHVIVEQAPAEQAVAAEEAEAGPGESAGSSDSAESAASSGPAELIGSFAESSSDAVEGVIPWLVSGRTAQALRAQAGRLHERVLADPGLAADHAGRADIAWSLATGRAALEHRAVLLGPDREQLLTGLAALASEASGAAPGVVTGEVVEGRLGVVFTGQGSQRLGMGAELYAAFPVFAQAFDAVCAHFDPLLDRPLKEVVFGAGDPASAEDEAELLAQTGYAQPALFAVEVALFRLAESFGVRPEILGGHSVGELAAAHVAGLWSLQDAARLVAARGRLMQALPRGGAMLAVQAAEADVLPLLDDVSEWVGLAAVNGPSQVVLSGDRGVLEDLGSHLRAEGRKTRWLKVSHAFHSPLMAPMLDEFRQIARGLEYGTPALPLVSNVTGRLATAAELQDPEYWVRHVREAVRFHDGLGALTGFGASTLLELGPDAVLTAMAHDTLTDTAAQAGLVPALRRDRPETDTFLTALARVHVRGTTVDWTPLHAPVAARRRVDLPTYAFQRQSHWLETAAPQTAGTAGTAGTATTAAVADGAESRFWEAVEQADLAGLSSALDVRDDAPFSEVLPALTAWRTKERRTSVLDSWRYRVTWNPLPRPADATPTLPGTWALLVPAGRDGHPWTRAAEQGLAAHGAQLAVVRVPDAAAGDRAALAELLRPHASGLDGVLSFLALPDGAGLCDDAFTPVVRTMTLLQALGDAGATATVWAASRGAVATSPAEGPEDPAQSAVWGLGRVAALEHPQTWGGLVDLPDTADDQAVTNLVRVLARAHEGEDQVAVRRSGVFGRRLVRAPLGEAPAAQWSPHGTVLITGGTGALGGHVARWLAREGARHLVLAGRRGPDAPGAAELRAELEESGATVTLAACDAADREALARVLADIPDDAPLTGVFHTAGVLDDGVIDGMTPDRLAAVFRAKVQSARHLDELTADHDLSAFVLFSSYAGVAGGAGQGGYAAANAYLDGLAATRRAMGRTATSVAWGPWGGTGMAAEGAAAERLRHGVMPPMEPDLAIAALQQTLTHGQTHTVVNDIDWEQYAPGFTTVRASRLFSDIPEVKALESTTDAAPAASGGALAQRLAGLARADREAALLDLVREQAAGVLGYPSVDDIQVTRAFRELGFDSLTAVELRNLIGAATGLQLPTTLIFDHPTATTLAAHLHAELFADEPDTALTAPVTRAAPDDEPLAIIGMSCRFPGGVSSPEDLWRLVADGVDAIGAFPADRGWDVGALYDTDAGQAGTSYVREGGFLYDAGEFDPKFFGINPREALAMDPQQRLLLEASWEAFERAGIDPLSLGGSQIGVFAGTNGQDYTADLDAVPEEVEGYLGIGNAASVASGRISYSFGLEGPALTVDTACSASLVALHLAAQALRRGECTMALAGGVSVMSSPGTFIEFSRQRGLAADGRCKAFAAGADGTGWGEGVGMLLVERLSDARRNGHKVLAVVRGSAVNQDGASNGLTAPNGPSQRRVIRAALASAGLAAGDVDAVEAHGTGTTLGDPIEAQALLATYGKGRPAEQPLWLGSVKSNLGHTQAAAGVAGVIKMVMAMREGVLPQTLHVDAPTPQVDWTAGAVELLTEARPWSGRGGDTPRRAGVSAFGVSGTNAHVIVEQAPVDTPAARTEPAGPPLVAGVVPLVLSGRTPQALRGQAVRLREHLATHDGLSMAEAGYSLATARSRFEHRGAVVGRDRAELLAALERLARGDTDTDAVVTGRPGDGASRPVFVFPEEGAHLARPITELLDTSPVFAERMRECADALAAFVDGDLIEELRAENAGPDDVVRDVARDAVRDAALRLAVPVSLAAVWRAAGVEPAGVLGHGRGEIAAAVVAGTLSLRDAARAATLRDEDAPEVPVVPRPADGDGPFVEMTLHEDGPAGLVTALATAHVNGVELDWQALFPGVRTLVDLPTYAFQREHYWLVDESLRSTGAATADDETEARFWEAVEREDLQELAAELNAEAASLELGAVLPVLSTWHRQRRERSAVDSLRYRPAWKPLSGGALPSPVLTGRWLVVVPEEAAEEAWTTGVVDALSRAGADAHLLRVRADELTREGLTQWLRQAADAADAGDGGLSGIISLLALAEDPHPSHAVLPAGLAGTLELVRALAASNVGARLWAVSSGAVSTGRSDRLTHPVQAQMWGLGRVVALEHPELWGGLIDLPETPDARAGARLAAILAGAGDEDQLAVRGSGVFARRLAHAPLDAGESGAWTARGTALITGGTGAIGAHVARWLAREGAGHLVLTSRRGLDAPGAVELKAELEELGAEVTVAACDVADRDAVSALLEQLARDGHTLRSVFHAAGVSPALALADTSAAELAQALEAKAGGAAHLDELLGDTPLDAFVLFSSIAAVWGSGGQSGYAAANAFLDALAERRRAMGRTATSVAWGGWGGSGMAATAEAEEHLRRRGVRLLAPDRAVTALAQTLAYDETVVTVADMDWERFAPAFTAARPSALIAALPELRRERPTAAAATPANLASASEWARSLGALPAAEQERLALDLVRAQAAAVLGYADAEAVEPTRAFRELGFDSLTAVEIRNRLTAATELPLPSTVVFDHPSPDALARHLVAALAGTATGAATTPVPTGSTVVDDDPIAIVSMSCRFPGGANTPEELWQLLVDGTDAISVFPADRGWESGAAAQYKPEGGFVYDASRFDAGLFGISPREALAMDPQQRILLESAWELFERAGIAPGSLRSTATGVFVGSGHQGYATGLDSVPEGVEGHLLTGTSGSVISGRLAYSFGLEGSAVTVDTACSSSLVALHLAAQALRQGECTLALAGGVTVMATSGAFDEFSRQGGLASDGRCKPYAEAADGTGWGEGVGLLLLERLSDARRNGHEVLAVLRGSAVNQDGASNGLTAPSGPSQQRVIQAALANARIAPEQVDVVEGHGTGTTLGDPIEARAIIAAYGQERPAGKPLLLGSVKSNIGHTQAAAGVAGVIKMVLAMREGMLPRTLHIDRPSSHVDWSAGTVELLTENRDWPDRDGAPRRAAVSSFGVSGTNAHIIVEQAPRRGRKAERTGDGEVAVQPALLPWVVSARSADALHAQVDRLREHVAAATEVNPVDVGWSLLSGRSLLEHRAVYLGADGNPFRHEITGSVVDGRLGVVFTGQGSQRIGMGRELYESFPVFADALDEVCAHLDAVLDRPLKDVMFGEDAGLLSRTGYAQPALFAVEVALYRLAESFGVRPEVVGGHSVGELAAAYVAGLWSLEDAARLVAARGRLMQALPEGGAMLAVQVAEADVLPLLDGVADRVDLAAVNGPSKVVLSGERAALEGIAEALKAEGRKVRWLKVSHAFHSPLMDPVLEDFRKVAQGIAYETPTLPIVSNLTGRLADISEVRDPEYWVRHVREAVRFHDGLNSLMEYGVSTLLEIGPDAVLTAMAHDTVTEPDRQPGLIAALRRDRAEAETFLTALASIQVRGAEVDWTPLYAPIEARRRVDLPTYAFQRSHYWLETASDSAGHEIAGAADEVESRFWEAVESADLAGLAGALEVADDAPLSSVLPALTAWRQQQREAATIDRWSYRESWKPLTDAQPGEWSGTWLVVVPAGGADDPWPAGLAALAALAGQDVRPVTVEVDGAIGADRDRLAARLRAAVSETAVEGVLALGLDDDLTATLTLIQALGDAGVPTPLWCVTRGAVSVGQSDGAPDPGQAAVWGLGRVAALEYPERWGGLIDLPEVPDARTLSRLAGVLAAADGEDQVAVRGSGVFGRRVVRAPLGQAPAAAWSPQGTVLITGGTGALGGHVARWLAREGAEHLVLTSRRGLDAPGAAELSSELEQLGAKVTVAACDAADRDALVRVLGEIPEDMPLTGVFHTAGVLDDGVLEAMTAERFETVFRAKVRSAQLLDELTDSLDLSAFVLFSSVAGVAGGAGQGSYAAANASLDALAVARRARGLAATAVAWGPWSGSGMAAEGVAAERLRGGALPPMAPERAVAALHQVLTHGLTAAIVSDIDWDQYHPGFTAVRPSRLYTELPEVERLLSAARGAGGAAEASDTGPDLAERLAGIPRAEQDRLLLTLVCEQVAEVLGYDGAAAVEPVRPFRELGFDSLTAVELRNRVNALTGLVQPTTVVFDHPTPTALADHLRTELVRDGSEPTVLVLGDLARLEGSLSLVESADEITRTKVAVRLQAALDRWKSGGADPAGESGDGGDVTDRLAAASDDEMLDFIKQQLGRS</sequence>
<dbReference type="InterPro" id="IPR015083">
    <property type="entry name" value="NorB/c/GfsB-D-like_docking"/>
</dbReference>
<dbReference type="Pfam" id="PF08659">
    <property type="entry name" value="KR"/>
    <property type="match status" value="3"/>
</dbReference>
<feature type="domain" description="Ketosynthase family 3 (KS3)" evidence="10">
    <location>
        <begin position="1632"/>
        <end position="2060"/>
    </location>
</feature>
<dbReference type="InterPro" id="IPR014030">
    <property type="entry name" value="Ketoacyl_synth_N"/>
</dbReference>
<dbReference type="Gene3D" id="3.30.70.3290">
    <property type="match status" value="4"/>
</dbReference>
<dbReference type="SMART" id="SM00827">
    <property type="entry name" value="PKS_AT"/>
    <property type="match status" value="2"/>
</dbReference>
<dbReference type="EMBL" id="JBIRGQ010000001">
    <property type="protein sequence ID" value="MFH8544733.1"/>
    <property type="molecule type" value="Genomic_DNA"/>
</dbReference>
<organism evidence="11 12">
    <name type="scientific">Streptomyces longisporoflavus</name>
    <dbReference type="NCBI Taxonomy" id="28044"/>
    <lineage>
        <taxon>Bacteria</taxon>
        <taxon>Bacillati</taxon>
        <taxon>Actinomycetota</taxon>
        <taxon>Actinomycetes</taxon>
        <taxon>Kitasatosporales</taxon>
        <taxon>Streptomycetaceae</taxon>
        <taxon>Streptomyces</taxon>
    </lineage>
</organism>
<keyword evidence="5" id="KW-0045">Antibiotic biosynthesis</keyword>
<dbReference type="InterPro" id="IPR001227">
    <property type="entry name" value="Ac_transferase_dom_sf"/>
</dbReference>
<dbReference type="InterPro" id="IPR020806">
    <property type="entry name" value="PKS_PP-bd"/>
</dbReference>
<keyword evidence="12" id="KW-1185">Reference proteome</keyword>
<feature type="domain" description="Carrier" evidence="9">
    <location>
        <begin position="2946"/>
        <end position="3021"/>
    </location>
</feature>
<dbReference type="InterPro" id="IPR036736">
    <property type="entry name" value="ACP-like_sf"/>
</dbReference>
<comment type="caution">
    <text evidence="11">The sequence shown here is derived from an EMBL/GenBank/DDBJ whole genome shotgun (WGS) entry which is preliminary data.</text>
</comment>
<dbReference type="SMART" id="SM01294">
    <property type="entry name" value="PKS_PP_betabranch"/>
    <property type="match status" value="3"/>
</dbReference>
<dbReference type="NCBIfam" id="NF045894">
    <property type="entry name" value="PKS_plus_SDR"/>
    <property type="match status" value="2"/>
</dbReference>
<dbReference type="InterPro" id="IPR020841">
    <property type="entry name" value="PKS_Beta-ketoAc_synthase_dom"/>
</dbReference>
<proteinExistence type="predicted"/>
<evidence type="ECO:0000256" key="7">
    <source>
        <dbReference type="ARBA" id="ARBA00023315"/>
    </source>
</evidence>
<dbReference type="SUPFAM" id="SSF47336">
    <property type="entry name" value="ACP-like"/>
    <property type="match status" value="3"/>
</dbReference>
<dbReference type="Gene3D" id="6.10.140.1830">
    <property type="match status" value="3"/>
</dbReference>
<reference evidence="11 12" key="1">
    <citation type="submission" date="2024-10" db="EMBL/GenBank/DDBJ databases">
        <title>The Natural Products Discovery Center: Release of the First 8490 Sequenced Strains for Exploring Actinobacteria Biosynthetic Diversity.</title>
        <authorList>
            <person name="Kalkreuter E."/>
            <person name="Kautsar S.A."/>
            <person name="Yang D."/>
            <person name="Bader C.D."/>
            <person name="Teijaro C.N."/>
            <person name="Fluegel L."/>
            <person name="Davis C.M."/>
            <person name="Simpson J.R."/>
            <person name="Lauterbach L."/>
            <person name="Steele A.D."/>
            <person name="Gui C."/>
            <person name="Meng S."/>
            <person name="Li G."/>
            <person name="Viehrig K."/>
            <person name="Ye F."/>
            <person name="Su P."/>
            <person name="Kiefer A.F."/>
            <person name="Nichols A."/>
            <person name="Cepeda A.J."/>
            <person name="Yan W."/>
            <person name="Fan B."/>
            <person name="Jiang Y."/>
            <person name="Adhikari A."/>
            <person name="Zheng C.-J."/>
            <person name="Schuster L."/>
            <person name="Cowan T.M."/>
            <person name="Smanski M.J."/>
            <person name="Chevrette M.G."/>
            <person name="De Carvalho L.P.S."/>
            <person name="Shen B."/>
        </authorList>
    </citation>
    <scope>NUCLEOTIDE SEQUENCE [LARGE SCALE GENOMIC DNA]</scope>
    <source>
        <strain evidence="11 12">NPDC017990</strain>
    </source>
</reference>
<keyword evidence="7" id="KW-0012">Acyltransferase</keyword>
<comment type="cofactor">
    <cofactor evidence="1">
        <name>pantetheine 4'-phosphate</name>
        <dbReference type="ChEBI" id="CHEBI:47942"/>
    </cofactor>
</comment>
<keyword evidence="3" id="KW-0597">Phosphoprotein</keyword>
<evidence type="ECO:0000256" key="1">
    <source>
        <dbReference type="ARBA" id="ARBA00001957"/>
    </source>
</evidence>
<dbReference type="SUPFAM" id="SSF53901">
    <property type="entry name" value="Thiolase-like"/>
    <property type="match status" value="3"/>
</dbReference>
<gene>
    <name evidence="11" type="ORF">ACH4F9_06940</name>
</gene>
<dbReference type="PANTHER" id="PTHR43775:SF51">
    <property type="entry name" value="INACTIVE PHENOLPHTHIOCEROL SYNTHESIS POLYKETIDE SYNTHASE TYPE I PKS1-RELATED"/>
    <property type="match status" value="1"/>
</dbReference>
<dbReference type="Pfam" id="PF18369">
    <property type="entry name" value="PKS_DE"/>
    <property type="match status" value="3"/>
</dbReference>
<dbReference type="SUPFAM" id="SSF55048">
    <property type="entry name" value="Probable ACP-binding domain of malonyl-CoA ACP transacylase"/>
    <property type="match status" value="2"/>
</dbReference>
<evidence type="ECO:0000256" key="6">
    <source>
        <dbReference type="ARBA" id="ARBA00023268"/>
    </source>
</evidence>
<dbReference type="InterPro" id="IPR057326">
    <property type="entry name" value="KR_dom"/>
</dbReference>
<evidence type="ECO:0000256" key="3">
    <source>
        <dbReference type="ARBA" id="ARBA00022553"/>
    </source>
</evidence>
<evidence type="ECO:0000256" key="8">
    <source>
        <dbReference type="SAM" id="MobiDB-lite"/>
    </source>
</evidence>
<dbReference type="Gene3D" id="3.40.366.10">
    <property type="entry name" value="Malonyl-Coenzyme A Acyl Carrier Protein, domain 2"/>
    <property type="match status" value="3"/>
</dbReference>
<dbReference type="InterPro" id="IPR018201">
    <property type="entry name" value="Ketoacyl_synth_AS"/>
</dbReference>
<evidence type="ECO:0000256" key="2">
    <source>
        <dbReference type="ARBA" id="ARBA00022450"/>
    </source>
</evidence>
<dbReference type="Pfam" id="PF00698">
    <property type="entry name" value="Acyl_transf_1"/>
    <property type="match status" value="3"/>
</dbReference>
<dbReference type="InterPro" id="IPR014043">
    <property type="entry name" value="Acyl_transferase_dom"/>
</dbReference>
<dbReference type="InterPro" id="IPR050091">
    <property type="entry name" value="PKS_NRPS_Biosynth_Enz"/>
</dbReference>
<feature type="region of interest" description="Disordered" evidence="8">
    <location>
        <begin position="462"/>
        <end position="492"/>
    </location>
</feature>
<dbReference type="InterPro" id="IPR016036">
    <property type="entry name" value="Malonyl_transacylase_ACP-bd"/>
</dbReference>
<evidence type="ECO:0000256" key="4">
    <source>
        <dbReference type="ARBA" id="ARBA00022679"/>
    </source>
</evidence>
<dbReference type="PROSITE" id="PS00606">
    <property type="entry name" value="KS3_1"/>
    <property type="match status" value="3"/>
</dbReference>
<dbReference type="PROSITE" id="PS00012">
    <property type="entry name" value="PHOSPHOPANTETHEINE"/>
    <property type="match status" value="3"/>
</dbReference>
<dbReference type="InterPro" id="IPR016039">
    <property type="entry name" value="Thiolase-like"/>
</dbReference>